<feature type="domain" description="DNA/RNA non-specific endonuclease/pyrophosphatase/phosphodiesterase" evidence="2">
    <location>
        <begin position="69"/>
        <end position="238"/>
    </location>
</feature>
<dbReference type="Pfam" id="PF01223">
    <property type="entry name" value="Endonuclease_NS"/>
    <property type="match status" value="1"/>
</dbReference>
<protein>
    <recommendedName>
        <fullName evidence="2">DNA/RNA non-specific endonuclease/pyrophosphatase/phosphodiesterase domain-containing protein</fullName>
    </recommendedName>
</protein>
<dbReference type="Gene3D" id="3.40.570.10">
    <property type="entry name" value="Extracellular Endonuclease, subunit A"/>
    <property type="match status" value="2"/>
</dbReference>
<dbReference type="InterPro" id="IPR044929">
    <property type="entry name" value="DNA/RNA_non-sp_Endonuclease_sf"/>
</dbReference>
<proteinExistence type="predicted"/>
<evidence type="ECO:0000256" key="1">
    <source>
        <dbReference type="SAM" id="SignalP"/>
    </source>
</evidence>
<feature type="chain" id="PRO_5043792466" description="DNA/RNA non-specific endonuclease/pyrophosphatase/phosphodiesterase domain-containing protein" evidence="1">
    <location>
        <begin position="26"/>
        <end position="362"/>
    </location>
</feature>
<accession>A0A7N6BG43</accession>
<dbReference type="AlphaFoldDB" id="A0A7N6BG43"/>
<dbReference type="PANTHER" id="PTHR21472">
    <property type="entry name" value="ENDONUCLEASE DOMAIN-CONTAINING 1 PROTEIN ENDOD1"/>
    <property type="match status" value="1"/>
</dbReference>
<name>A0A7N6BG43_ANATE</name>
<dbReference type="GO" id="GO:0016787">
    <property type="term" value="F:hydrolase activity"/>
    <property type="evidence" value="ECO:0007669"/>
    <property type="project" value="InterPro"/>
</dbReference>
<evidence type="ECO:0000313" key="4">
    <source>
        <dbReference type="Proteomes" id="UP000265040"/>
    </source>
</evidence>
<dbReference type="GO" id="GO:0003676">
    <property type="term" value="F:nucleic acid binding"/>
    <property type="evidence" value="ECO:0007669"/>
    <property type="project" value="InterPro"/>
</dbReference>
<gene>
    <name evidence="3" type="primary">LYAR</name>
</gene>
<dbReference type="InterPro" id="IPR001604">
    <property type="entry name" value="Endo_G_ENPP1-like_dom"/>
</dbReference>
<feature type="signal peptide" evidence="1">
    <location>
        <begin position="1"/>
        <end position="25"/>
    </location>
</feature>
<reference evidence="3" key="2">
    <citation type="submission" date="2025-08" db="UniProtKB">
        <authorList>
            <consortium name="Ensembl"/>
        </authorList>
    </citation>
    <scope>IDENTIFICATION</scope>
</reference>
<dbReference type="Proteomes" id="UP000265040">
    <property type="component" value="Chromosome 18"/>
</dbReference>
<dbReference type="GO" id="GO:0046872">
    <property type="term" value="F:metal ion binding"/>
    <property type="evidence" value="ECO:0007669"/>
    <property type="project" value="InterPro"/>
</dbReference>
<evidence type="ECO:0000313" key="3">
    <source>
        <dbReference type="Ensembl" id="ENSATEP00000063266.2"/>
    </source>
</evidence>
<keyword evidence="4" id="KW-1185">Reference proteome</keyword>
<sequence>MMTPLKMWCLLPLAVLLLSISPTETEVVQSMSECEGFLLNETPPQVTGILEAGRIQDQKRYRVICQTYETRRFVTLYDTKNGIPVFSAYKYRGGQKERKRPPWNIEPQLEENLTEAEKNNNIRNDNKNYGYNSGSWQRMESSVKSFLKKYCINNNGKIEAYVVTGAKPSKDKMLKHRVNIPSVLWSAFCCYSASKNNWLASAHWGNNENTEENANGRLQTTTLRELQEKLNIEAFPETKCPKETIVKIDDIDQDEGKIKTKRLFKVKVKAELKTKHLNVTAKFKVKKGKDTKTKRLFKVKVKAELKTKHLNVTAKFKVKKGKDTKTKRLFKVKAKAELKTKNLNVKGELKIKKGKDKDTGKG</sequence>
<evidence type="ECO:0000259" key="2">
    <source>
        <dbReference type="SMART" id="SM00892"/>
    </source>
</evidence>
<dbReference type="InterPro" id="IPR044925">
    <property type="entry name" value="His-Me_finger_sf"/>
</dbReference>
<dbReference type="InterPro" id="IPR039015">
    <property type="entry name" value="ENDOD1"/>
</dbReference>
<reference evidence="3" key="3">
    <citation type="submission" date="2025-09" db="UniProtKB">
        <authorList>
            <consortium name="Ensembl"/>
        </authorList>
    </citation>
    <scope>IDENTIFICATION</scope>
</reference>
<dbReference type="PANTHER" id="PTHR21472:SF15">
    <property type="entry name" value="ENDONUCLEASE DOMAIN-CONTAINING 1 PROTEIN-RELATED"/>
    <property type="match status" value="1"/>
</dbReference>
<dbReference type="SMART" id="SM00892">
    <property type="entry name" value="Endonuclease_NS"/>
    <property type="match status" value="1"/>
</dbReference>
<dbReference type="SUPFAM" id="SSF54060">
    <property type="entry name" value="His-Me finger endonucleases"/>
    <property type="match status" value="1"/>
</dbReference>
<dbReference type="GeneTree" id="ENSGT01030000234592"/>
<organism evidence="3 4">
    <name type="scientific">Anabas testudineus</name>
    <name type="common">Climbing perch</name>
    <name type="synonym">Anthias testudineus</name>
    <dbReference type="NCBI Taxonomy" id="64144"/>
    <lineage>
        <taxon>Eukaryota</taxon>
        <taxon>Metazoa</taxon>
        <taxon>Chordata</taxon>
        <taxon>Craniata</taxon>
        <taxon>Vertebrata</taxon>
        <taxon>Euteleostomi</taxon>
        <taxon>Actinopterygii</taxon>
        <taxon>Neopterygii</taxon>
        <taxon>Teleostei</taxon>
        <taxon>Neoteleostei</taxon>
        <taxon>Acanthomorphata</taxon>
        <taxon>Anabantaria</taxon>
        <taxon>Anabantiformes</taxon>
        <taxon>Anabantoidei</taxon>
        <taxon>Anabantidae</taxon>
        <taxon>Anabas</taxon>
    </lineage>
</organism>
<keyword evidence="1" id="KW-0732">Signal</keyword>
<reference evidence="3" key="1">
    <citation type="submission" date="2021-04" db="EMBL/GenBank/DDBJ databases">
        <authorList>
            <consortium name="Wellcome Sanger Institute Data Sharing"/>
        </authorList>
    </citation>
    <scope>NUCLEOTIDE SEQUENCE [LARGE SCALE GENOMIC DNA]</scope>
</reference>
<dbReference type="Ensembl" id="ENSATET00000041772.2">
    <property type="protein sequence ID" value="ENSATEP00000063266.2"/>
    <property type="gene ID" value="ENSATEG00000029896.2"/>
</dbReference>